<reference evidence="2" key="1">
    <citation type="submission" date="2020-11" db="EMBL/GenBank/DDBJ databases">
        <title>Enhanced detection system for hospital associated transmission using whole genome sequencing surveillance.</title>
        <authorList>
            <person name="Harrison L.H."/>
            <person name="Van Tyne D."/>
            <person name="Marsh J.W."/>
            <person name="Griffith M.P."/>
            <person name="Snyder D.J."/>
            <person name="Cooper V.S."/>
            <person name="Mustapha M."/>
        </authorList>
    </citation>
    <scope>NUCLEOTIDE SEQUENCE</scope>
    <source>
        <strain evidence="2">STEN00053</strain>
    </source>
</reference>
<accession>A0AA41CEU9</accession>
<keyword evidence="1" id="KW-0812">Transmembrane</keyword>
<feature type="transmembrane region" description="Helical" evidence="1">
    <location>
        <begin position="20"/>
        <end position="39"/>
    </location>
</feature>
<evidence type="ECO:0000313" key="2">
    <source>
        <dbReference type="EMBL" id="MBH1788815.1"/>
    </source>
</evidence>
<evidence type="ECO:0000256" key="1">
    <source>
        <dbReference type="SAM" id="Phobius"/>
    </source>
</evidence>
<dbReference type="RefSeq" id="WP_049419319.1">
    <property type="nucleotide sequence ID" value="NZ_CP083454.1"/>
</dbReference>
<keyword evidence="1" id="KW-0472">Membrane</keyword>
<organism evidence="2 3">
    <name type="scientific">Stenotrophomonas maltophilia</name>
    <name type="common">Pseudomonas maltophilia</name>
    <name type="synonym">Xanthomonas maltophilia</name>
    <dbReference type="NCBI Taxonomy" id="40324"/>
    <lineage>
        <taxon>Bacteria</taxon>
        <taxon>Pseudomonadati</taxon>
        <taxon>Pseudomonadota</taxon>
        <taxon>Gammaproteobacteria</taxon>
        <taxon>Lysobacterales</taxon>
        <taxon>Lysobacteraceae</taxon>
        <taxon>Stenotrophomonas</taxon>
        <taxon>Stenotrophomonas maltophilia group</taxon>
    </lineage>
</organism>
<proteinExistence type="predicted"/>
<name>A0AA41CEU9_STEMA</name>
<protein>
    <submittedName>
        <fullName evidence="2">Uncharacterized protein</fullName>
    </submittedName>
</protein>
<comment type="caution">
    <text evidence="2">The sequence shown here is derived from an EMBL/GenBank/DDBJ whole genome shotgun (WGS) entry which is preliminary data.</text>
</comment>
<dbReference type="EMBL" id="JADUOV010000001">
    <property type="protein sequence ID" value="MBH1788815.1"/>
    <property type="molecule type" value="Genomic_DNA"/>
</dbReference>
<evidence type="ECO:0000313" key="3">
    <source>
        <dbReference type="Proteomes" id="UP000634179"/>
    </source>
</evidence>
<gene>
    <name evidence="2" type="ORF">I5V89_02900</name>
</gene>
<dbReference type="Proteomes" id="UP000634179">
    <property type="component" value="Unassembled WGS sequence"/>
</dbReference>
<feature type="transmembrane region" description="Helical" evidence="1">
    <location>
        <begin position="51"/>
        <end position="77"/>
    </location>
</feature>
<sequence>MNTRSQTQAPARSSVATTSALLRFLFDAMSGMGAAKLGWEMVTDPKAKLSDIALGVPLCLAPPTIAATWALCLFGIAQHHQLF</sequence>
<keyword evidence="1" id="KW-1133">Transmembrane helix</keyword>
<dbReference type="AlphaFoldDB" id="A0AA41CEU9"/>